<protein>
    <submittedName>
        <fullName evidence="1">Uncharacterized protein</fullName>
    </submittedName>
</protein>
<organism evidence="1 2">
    <name type="scientific">Stephania cephalantha</name>
    <dbReference type="NCBI Taxonomy" id="152367"/>
    <lineage>
        <taxon>Eukaryota</taxon>
        <taxon>Viridiplantae</taxon>
        <taxon>Streptophyta</taxon>
        <taxon>Embryophyta</taxon>
        <taxon>Tracheophyta</taxon>
        <taxon>Spermatophyta</taxon>
        <taxon>Magnoliopsida</taxon>
        <taxon>Ranunculales</taxon>
        <taxon>Menispermaceae</taxon>
        <taxon>Menispermoideae</taxon>
        <taxon>Cissampelideae</taxon>
        <taxon>Stephania</taxon>
    </lineage>
</organism>
<dbReference type="EMBL" id="JBBNAG010000005">
    <property type="protein sequence ID" value="KAK9132456.1"/>
    <property type="molecule type" value="Genomic_DNA"/>
</dbReference>
<evidence type="ECO:0000313" key="1">
    <source>
        <dbReference type="EMBL" id="KAK9132456.1"/>
    </source>
</evidence>
<name>A0AAP0JE50_9MAGN</name>
<sequence>MKALFVEGEGSHINQSPSIFEDRDIQLGGELRHITERSETVLCAPNCIYQRGPFRLYFVE</sequence>
<dbReference type="AlphaFoldDB" id="A0AAP0JE50"/>
<gene>
    <name evidence="1" type="ORF">Scep_011984</name>
</gene>
<proteinExistence type="predicted"/>
<reference evidence="1 2" key="1">
    <citation type="submission" date="2024-01" db="EMBL/GenBank/DDBJ databases">
        <title>Genome assemblies of Stephania.</title>
        <authorList>
            <person name="Yang L."/>
        </authorList>
    </citation>
    <scope>NUCLEOTIDE SEQUENCE [LARGE SCALE GENOMIC DNA]</scope>
    <source>
        <strain evidence="1">JXDWG</strain>
        <tissue evidence="1">Leaf</tissue>
    </source>
</reference>
<comment type="caution">
    <text evidence="1">The sequence shown here is derived from an EMBL/GenBank/DDBJ whole genome shotgun (WGS) entry which is preliminary data.</text>
</comment>
<keyword evidence="2" id="KW-1185">Reference proteome</keyword>
<evidence type="ECO:0000313" key="2">
    <source>
        <dbReference type="Proteomes" id="UP001419268"/>
    </source>
</evidence>
<dbReference type="Proteomes" id="UP001419268">
    <property type="component" value="Unassembled WGS sequence"/>
</dbReference>
<accession>A0AAP0JE50</accession>